<name>A0ABR1ZXB1_9ROSI</name>
<evidence type="ECO:0000313" key="2">
    <source>
        <dbReference type="Proteomes" id="UP001396334"/>
    </source>
</evidence>
<reference evidence="1 2" key="1">
    <citation type="journal article" date="2024" name="G3 (Bethesda)">
        <title>Genome assembly of Hibiscus sabdariffa L. provides insights into metabolisms of medicinal natural products.</title>
        <authorList>
            <person name="Kim T."/>
        </authorList>
    </citation>
    <scope>NUCLEOTIDE SEQUENCE [LARGE SCALE GENOMIC DNA]</scope>
    <source>
        <strain evidence="1">TK-2024</strain>
        <tissue evidence="1">Old leaves</tissue>
    </source>
</reference>
<proteinExistence type="predicted"/>
<sequence length="84" mass="9777">MDEYKDACRDKAQGRSRSAKRELENRTLGEEGEVKHLLLWKLISMAVKKAKKERNGHPRRSTNNKRRCQLVSARRSLTGRLKNS</sequence>
<comment type="caution">
    <text evidence="1">The sequence shown here is derived from an EMBL/GenBank/DDBJ whole genome shotgun (WGS) entry which is preliminary data.</text>
</comment>
<organism evidence="1 2">
    <name type="scientific">Hibiscus sabdariffa</name>
    <name type="common">roselle</name>
    <dbReference type="NCBI Taxonomy" id="183260"/>
    <lineage>
        <taxon>Eukaryota</taxon>
        <taxon>Viridiplantae</taxon>
        <taxon>Streptophyta</taxon>
        <taxon>Embryophyta</taxon>
        <taxon>Tracheophyta</taxon>
        <taxon>Spermatophyta</taxon>
        <taxon>Magnoliopsida</taxon>
        <taxon>eudicotyledons</taxon>
        <taxon>Gunneridae</taxon>
        <taxon>Pentapetalae</taxon>
        <taxon>rosids</taxon>
        <taxon>malvids</taxon>
        <taxon>Malvales</taxon>
        <taxon>Malvaceae</taxon>
        <taxon>Malvoideae</taxon>
        <taxon>Hibiscus</taxon>
    </lineage>
</organism>
<protein>
    <submittedName>
        <fullName evidence="1">Uncharacterized protein</fullName>
    </submittedName>
</protein>
<keyword evidence="2" id="KW-1185">Reference proteome</keyword>
<gene>
    <name evidence="1" type="ORF">V6N11_025375</name>
</gene>
<dbReference type="Proteomes" id="UP001396334">
    <property type="component" value="Unassembled WGS sequence"/>
</dbReference>
<accession>A0ABR1ZXB1</accession>
<dbReference type="EMBL" id="JBBPBN010000506">
    <property type="protein sequence ID" value="KAK8485337.1"/>
    <property type="molecule type" value="Genomic_DNA"/>
</dbReference>
<evidence type="ECO:0000313" key="1">
    <source>
        <dbReference type="EMBL" id="KAK8485337.1"/>
    </source>
</evidence>